<dbReference type="RefSeq" id="WP_233600638.1">
    <property type="nucleotide sequence ID" value="NZ_JTFC01000083.1"/>
</dbReference>
<name>A0A433RPB3_9BACL</name>
<dbReference type="Proteomes" id="UP000288623">
    <property type="component" value="Unassembled WGS sequence"/>
</dbReference>
<organism evidence="1 2">
    <name type="scientific">Candidatus Kurthia intestinigallinarum</name>
    <dbReference type="NCBI Taxonomy" id="1562256"/>
    <lineage>
        <taxon>Bacteria</taxon>
        <taxon>Bacillati</taxon>
        <taxon>Bacillota</taxon>
        <taxon>Bacilli</taxon>
        <taxon>Bacillales</taxon>
        <taxon>Caryophanaceae</taxon>
        <taxon>Kurthia</taxon>
    </lineage>
</organism>
<evidence type="ECO:0000313" key="1">
    <source>
        <dbReference type="EMBL" id="RUS51454.1"/>
    </source>
</evidence>
<reference evidence="1 2" key="1">
    <citation type="submission" date="2014-11" db="EMBL/GenBank/DDBJ databases">
        <title>Genome sequence and analysis of novel Kurthia sp.</title>
        <authorList>
            <person name="Lawson J.N."/>
            <person name="Gonzalez J.E."/>
            <person name="Rinauldi L."/>
            <person name="Xuan Z."/>
            <person name="Firman A."/>
            <person name="Shaddox L."/>
            <person name="Trudeau A."/>
            <person name="Shah S."/>
            <person name="Reiman D."/>
        </authorList>
    </citation>
    <scope>NUCLEOTIDE SEQUENCE [LARGE SCALE GENOMIC DNA]</scope>
    <source>
        <strain evidence="1 2">3B1D</strain>
    </source>
</reference>
<keyword evidence="2" id="KW-1185">Reference proteome</keyword>
<dbReference type="EMBL" id="JTFC01000083">
    <property type="protein sequence ID" value="RUS51454.1"/>
    <property type="molecule type" value="Genomic_DNA"/>
</dbReference>
<protein>
    <submittedName>
        <fullName evidence="1">Uncharacterized protein</fullName>
    </submittedName>
</protein>
<evidence type="ECO:0000313" key="2">
    <source>
        <dbReference type="Proteomes" id="UP000288623"/>
    </source>
</evidence>
<comment type="caution">
    <text evidence="1">The sequence shown here is derived from an EMBL/GenBank/DDBJ whole genome shotgun (WGS) entry which is preliminary data.</text>
</comment>
<sequence>GGVILDVLEIKQYLEENYSFSTLHDCSEDDSNSQFLVQNRAIQVFDFDEIKVNEVKQRCFPSYTSLTSPDTLFFDKNNHLKLIEFKNSYSSDVKKPAVRIKCYEALILLKTRFDFKEYDKITYILVDKGPKSNRRPSTHAFLGGRCPRELKILKQEFPNLEVECYQSKEFDKRCYSILNVPTDSWKKASDRTDL</sequence>
<dbReference type="AlphaFoldDB" id="A0A433RPB3"/>
<gene>
    <name evidence="1" type="ORF">QI30_18690</name>
</gene>
<feature type="non-terminal residue" evidence="1">
    <location>
        <position position="1"/>
    </location>
</feature>
<accession>A0A433RPB3</accession>
<proteinExistence type="predicted"/>